<dbReference type="EMBL" id="JAANIT010008023">
    <property type="protein sequence ID" value="KAG1529461.1"/>
    <property type="molecule type" value="Genomic_DNA"/>
</dbReference>
<proteinExistence type="predicted"/>
<sequence length="93" mass="10719">MNDGYITTHKTQQEEKQASSGTKWSEVHRLPYFDVVRYVTVDPMHNLFLGTPKKMIEVWQDFGLLDSTDFSAMATESTTIIIPRQYTKLSEGM</sequence>
<name>A0A9P6XNZ4_RHIOR</name>
<reference evidence="2" key="1">
    <citation type="journal article" date="2020" name="Microb. Genom.">
        <title>Genetic diversity of clinical and environmental Mucorales isolates obtained from an investigation of mucormycosis cases among solid organ transplant recipients.</title>
        <authorList>
            <person name="Nguyen M.H."/>
            <person name="Kaul D."/>
            <person name="Muto C."/>
            <person name="Cheng S.J."/>
            <person name="Richter R.A."/>
            <person name="Bruno V.M."/>
            <person name="Liu G."/>
            <person name="Beyhan S."/>
            <person name="Sundermann A.J."/>
            <person name="Mounaud S."/>
            <person name="Pasculle A.W."/>
            <person name="Nierman W.C."/>
            <person name="Driscoll E."/>
            <person name="Cumbie R."/>
            <person name="Clancy C.J."/>
            <person name="Dupont C.L."/>
        </authorList>
    </citation>
    <scope>NUCLEOTIDE SEQUENCE</scope>
    <source>
        <strain evidence="2">GL16</strain>
    </source>
</reference>
<feature type="region of interest" description="Disordered" evidence="1">
    <location>
        <begin position="1"/>
        <end position="23"/>
    </location>
</feature>
<dbReference type="PANTHER" id="PTHR46579:SF2">
    <property type="entry name" value="C2H2-TYPE DOMAIN-CONTAINING PROTEIN"/>
    <property type="match status" value="1"/>
</dbReference>
<dbReference type="AlphaFoldDB" id="A0A9P6XNZ4"/>
<evidence type="ECO:0000313" key="2">
    <source>
        <dbReference type="EMBL" id="KAG1529461.1"/>
    </source>
</evidence>
<dbReference type="PANTHER" id="PTHR46579">
    <property type="entry name" value="F5/8 TYPE C DOMAIN-CONTAINING PROTEIN-RELATED"/>
    <property type="match status" value="1"/>
</dbReference>
<dbReference type="Proteomes" id="UP000717996">
    <property type="component" value="Unassembled WGS sequence"/>
</dbReference>
<protein>
    <submittedName>
        <fullName evidence="2">Uncharacterized protein</fullName>
    </submittedName>
</protein>
<accession>A0A9P6XNZ4</accession>
<evidence type="ECO:0000256" key="1">
    <source>
        <dbReference type="SAM" id="MobiDB-lite"/>
    </source>
</evidence>
<organism evidence="2 3">
    <name type="scientific">Rhizopus oryzae</name>
    <name type="common">Mucormycosis agent</name>
    <name type="synonym">Rhizopus arrhizus var. delemar</name>
    <dbReference type="NCBI Taxonomy" id="64495"/>
    <lineage>
        <taxon>Eukaryota</taxon>
        <taxon>Fungi</taxon>
        <taxon>Fungi incertae sedis</taxon>
        <taxon>Mucoromycota</taxon>
        <taxon>Mucoromycotina</taxon>
        <taxon>Mucoromycetes</taxon>
        <taxon>Mucorales</taxon>
        <taxon>Mucorineae</taxon>
        <taxon>Rhizopodaceae</taxon>
        <taxon>Rhizopus</taxon>
    </lineage>
</organism>
<comment type="caution">
    <text evidence="2">The sequence shown here is derived from an EMBL/GenBank/DDBJ whole genome shotgun (WGS) entry which is preliminary data.</text>
</comment>
<evidence type="ECO:0000313" key="3">
    <source>
        <dbReference type="Proteomes" id="UP000717996"/>
    </source>
</evidence>
<gene>
    <name evidence="2" type="ORF">G6F51_014144</name>
</gene>